<dbReference type="STRING" id="578462.A0A0L0SUT0"/>
<evidence type="ECO:0000313" key="4">
    <source>
        <dbReference type="Proteomes" id="UP000054350"/>
    </source>
</evidence>
<evidence type="ECO:0000256" key="1">
    <source>
        <dbReference type="SAM" id="MobiDB-lite"/>
    </source>
</evidence>
<protein>
    <recommendedName>
        <fullName evidence="2">MutL C-terminal dimerisation domain-containing protein</fullName>
    </recommendedName>
</protein>
<dbReference type="GO" id="GO:0006298">
    <property type="term" value="P:mismatch repair"/>
    <property type="evidence" value="ECO:0007669"/>
    <property type="project" value="InterPro"/>
</dbReference>
<evidence type="ECO:0000259" key="2">
    <source>
        <dbReference type="SMART" id="SM00853"/>
    </source>
</evidence>
<dbReference type="GO" id="GO:0140664">
    <property type="term" value="F:ATP-dependent DNA damage sensor activity"/>
    <property type="evidence" value="ECO:0007669"/>
    <property type="project" value="InterPro"/>
</dbReference>
<feature type="region of interest" description="Disordered" evidence="1">
    <location>
        <begin position="252"/>
        <end position="276"/>
    </location>
</feature>
<evidence type="ECO:0000313" key="3">
    <source>
        <dbReference type="EMBL" id="KNE66145.1"/>
    </source>
</evidence>
<dbReference type="Proteomes" id="UP000054350">
    <property type="component" value="Unassembled WGS sequence"/>
</dbReference>
<dbReference type="InterPro" id="IPR042120">
    <property type="entry name" value="MutL_C_dimsub"/>
</dbReference>
<proteinExistence type="predicted"/>
<dbReference type="Gene3D" id="3.30.1370.100">
    <property type="entry name" value="MutL, C-terminal domain, regulatory subdomain"/>
    <property type="match status" value="1"/>
</dbReference>
<dbReference type="PANTHER" id="PTHR10073">
    <property type="entry name" value="DNA MISMATCH REPAIR PROTEIN MLH, PMS, MUTL"/>
    <property type="match status" value="1"/>
</dbReference>
<organism evidence="3 4">
    <name type="scientific">Allomyces macrogynus (strain ATCC 38327)</name>
    <name type="common">Allomyces javanicus var. macrogynus</name>
    <dbReference type="NCBI Taxonomy" id="578462"/>
    <lineage>
        <taxon>Eukaryota</taxon>
        <taxon>Fungi</taxon>
        <taxon>Fungi incertae sedis</taxon>
        <taxon>Blastocladiomycota</taxon>
        <taxon>Blastocladiomycetes</taxon>
        <taxon>Blastocladiales</taxon>
        <taxon>Blastocladiaceae</taxon>
        <taxon>Allomyces</taxon>
    </lineage>
</organism>
<dbReference type="InterPro" id="IPR037198">
    <property type="entry name" value="MutL_C_sf"/>
</dbReference>
<dbReference type="EMBL" id="GG745349">
    <property type="protein sequence ID" value="KNE66145.1"/>
    <property type="molecule type" value="Genomic_DNA"/>
</dbReference>
<dbReference type="eggNOG" id="KOG1977">
    <property type="taxonomic scope" value="Eukaryota"/>
</dbReference>
<keyword evidence="4" id="KW-1185">Reference proteome</keyword>
<dbReference type="InterPro" id="IPR014790">
    <property type="entry name" value="MutL_C"/>
</dbReference>
<dbReference type="GO" id="GO:0016887">
    <property type="term" value="F:ATP hydrolysis activity"/>
    <property type="evidence" value="ECO:0007669"/>
    <property type="project" value="InterPro"/>
</dbReference>
<dbReference type="GO" id="GO:0005524">
    <property type="term" value="F:ATP binding"/>
    <property type="evidence" value="ECO:0007669"/>
    <property type="project" value="InterPro"/>
</dbReference>
<feature type="region of interest" description="Disordered" evidence="1">
    <location>
        <begin position="133"/>
        <end position="183"/>
    </location>
</feature>
<feature type="domain" description="MutL C-terminal dimerisation" evidence="2">
    <location>
        <begin position="310"/>
        <end position="478"/>
    </location>
</feature>
<gene>
    <name evidence="3" type="ORF">AMAG_19349</name>
</gene>
<dbReference type="InterPro" id="IPR038973">
    <property type="entry name" value="MutL/Mlh/Pms-like"/>
</dbReference>
<accession>A0A0L0SUT0</accession>
<reference evidence="4" key="2">
    <citation type="submission" date="2009-11" db="EMBL/GenBank/DDBJ databases">
        <title>The Genome Sequence of Allomyces macrogynus strain ATCC 38327.</title>
        <authorList>
            <consortium name="The Broad Institute Genome Sequencing Platform"/>
            <person name="Russ C."/>
            <person name="Cuomo C."/>
            <person name="Shea T."/>
            <person name="Young S.K."/>
            <person name="Zeng Q."/>
            <person name="Koehrsen M."/>
            <person name="Haas B."/>
            <person name="Borodovsky M."/>
            <person name="Guigo R."/>
            <person name="Alvarado L."/>
            <person name="Berlin A."/>
            <person name="Borenstein D."/>
            <person name="Chen Z."/>
            <person name="Engels R."/>
            <person name="Freedman E."/>
            <person name="Gellesch M."/>
            <person name="Goldberg J."/>
            <person name="Griggs A."/>
            <person name="Gujja S."/>
            <person name="Heiman D."/>
            <person name="Hepburn T."/>
            <person name="Howarth C."/>
            <person name="Jen D."/>
            <person name="Larson L."/>
            <person name="Lewis B."/>
            <person name="Mehta T."/>
            <person name="Park D."/>
            <person name="Pearson M."/>
            <person name="Roberts A."/>
            <person name="Saif S."/>
            <person name="Shenoy N."/>
            <person name="Sisk P."/>
            <person name="Stolte C."/>
            <person name="Sykes S."/>
            <person name="Walk T."/>
            <person name="White J."/>
            <person name="Yandava C."/>
            <person name="Burger G."/>
            <person name="Gray M.W."/>
            <person name="Holland P.W.H."/>
            <person name="King N."/>
            <person name="Lang F.B.F."/>
            <person name="Roger A.J."/>
            <person name="Ruiz-Trillo I."/>
            <person name="Lander E."/>
            <person name="Nusbaum C."/>
        </authorList>
    </citation>
    <scope>NUCLEOTIDE SEQUENCE [LARGE SCALE GENOMIC DNA]</scope>
    <source>
        <strain evidence="4">ATCC 38327</strain>
    </source>
</reference>
<dbReference type="GO" id="GO:0032300">
    <property type="term" value="C:mismatch repair complex"/>
    <property type="evidence" value="ECO:0007669"/>
    <property type="project" value="InterPro"/>
</dbReference>
<sequence length="565" mass="60247">MEPQVHLSLWDRARGGVTVVELPRKMGRVERLTQVLGGAGLTGVRRVEFSCGPVRVHADVFASPELLRLVFVNKRARSSGKLVKVALDAVMAQLDSPLDAVPVGFICDVRCDYDLADDEVKLIDLLTTALSNASPDHDPVPAHNGTTPEAPSPPIGQPSAGPAPHALLGISSSRSFRERVPKSRRMVKTLESTARRVDSGVYVDPRSGNSYWVATDGAGSRGSSKEARIDRSMLKRRKIGATAVPMSSISWTDGGGSGVSASTSSCCPPSGAADPRPANDGPFPAVHRPPCIVGTTEIHLRREDIPAMQFLAQVNGQFLVGKHTVTDPATRRSMTVIIAVDQHAADERVRLEELLDAAKAAPLEATPLAEPVTLAVPNGAAAAARSNTLTRWGFHVEVADSNEPARSTYFPSHRSASVVVRAVPTLFADRLGSDAAALRAVLADILTPNSSDHAVPPHLLALYQSKACRSAIMFGDVLDDVACRTLLAALARATFPFQCAHGRPSLCPVLVMDHGEVGSVQVWKDGEPGRLAAHRAPALEGRVRRRVAGLRAFCDRYVRGDHAHG</sequence>
<name>A0A0L0SUT0_ALLM3</name>
<dbReference type="Pfam" id="PF08676">
    <property type="entry name" value="MutL_C"/>
    <property type="match status" value="1"/>
</dbReference>
<dbReference type="AlphaFoldDB" id="A0A0L0SUT0"/>
<dbReference type="InterPro" id="IPR042121">
    <property type="entry name" value="MutL_C_regsub"/>
</dbReference>
<reference evidence="3 4" key="1">
    <citation type="submission" date="2009-11" db="EMBL/GenBank/DDBJ databases">
        <title>Annotation of Allomyces macrogynus ATCC 38327.</title>
        <authorList>
            <consortium name="The Broad Institute Genome Sequencing Platform"/>
            <person name="Russ C."/>
            <person name="Cuomo C."/>
            <person name="Burger G."/>
            <person name="Gray M.W."/>
            <person name="Holland P.W.H."/>
            <person name="King N."/>
            <person name="Lang F.B.F."/>
            <person name="Roger A.J."/>
            <person name="Ruiz-Trillo I."/>
            <person name="Young S.K."/>
            <person name="Zeng Q."/>
            <person name="Gargeya S."/>
            <person name="Fitzgerald M."/>
            <person name="Haas B."/>
            <person name="Abouelleil A."/>
            <person name="Alvarado L."/>
            <person name="Arachchi H.M."/>
            <person name="Berlin A."/>
            <person name="Chapman S.B."/>
            <person name="Gearin G."/>
            <person name="Goldberg J."/>
            <person name="Griggs A."/>
            <person name="Gujja S."/>
            <person name="Hansen M."/>
            <person name="Heiman D."/>
            <person name="Howarth C."/>
            <person name="Larimer J."/>
            <person name="Lui A."/>
            <person name="MacDonald P.J.P."/>
            <person name="McCowen C."/>
            <person name="Montmayeur A."/>
            <person name="Murphy C."/>
            <person name="Neiman D."/>
            <person name="Pearson M."/>
            <person name="Priest M."/>
            <person name="Roberts A."/>
            <person name="Saif S."/>
            <person name="Shea T."/>
            <person name="Sisk P."/>
            <person name="Stolte C."/>
            <person name="Sykes S."/>
            <person name="Wortman J."/>
            <person name="Nusbaum C."/>
            <person name="Birren B."/>
        </authorList>
    </citation>
    <scope>NUCLEOTIDE SEQUENCE [LARGE SCALE GENOMIC DNA]</scope>
    <source>
        <strain evidence="3 4">ATCC 38327</strain>
    </source>
</reference>
<dbReference type="PANTHER" id="PTHR10073:SF47">
    <property type="entry name" value="DNA MISMATCH REPAIR PROTEIN MLH3"/>
    <property type="match status" value="1"/>
</dbReference>
<dbReference type="OrthoDB" id="429932at2759"/>
<dbReference type="Gene3D" id="3.30.1540.20">
    <property type="entry name" value="MutL, C-terminal domain, dimerisation subdomain"/>
    <property type="match status" value="1"/>
</dbReference>
<dbReference type="SMART" id="SM00853">
    <property type="entry name" value="MutL_C"/>
    <property type="match status" value="1"/>
</dbReference>
<dbReference type="VEuPathDB" id="FungiDB:AMAG_19349"/>
<dbReference type="SUPFAM" id="SSF118116">
    <property type="entry name" value="DNA mismatch repair protein MutL"/>
    <property type="match status" value="1"/>
</dbReference>